<keyword evidence="4" id="KW-0812">Transmembrane</keyword>
<feature type="non-terminal residue" evidence="8">
    <location>
        <position position="1"/>
    </location>
</feature>
<evidence type="ECO:0000256" key="3">
    <source>
        <dbReference type="ARBA" id="ARBA00022452"/>
    </source>
</evidence>
<evidence type="ECO:0000256" key="5">
    <source>
        <dbReference type="ARBA" id="ARBA00023136"/>
    </source>
</evidence>
<comment type="subcellular location">
    <subcellularLocation>
        <location evidence="1">Cell outer membrane</location>
    </subcellularLocation>
</comment>
<gene>
    <name evidence="8" type="ORF">S01H1_54439</name>
</gene>
<feature type="coiled-coil region" evidence="7">
    <location>
        <begin position="69"/>
        <end position="96"/>
    </location>
</feature>
<dbReference type="InterPro" id="IPR051906">
    <property type="entry name" value="TolC-like"/>
</dbReference>
<keyword evidence="5" id="KW-0472">Membrane</keyword>
<evidence type="ECO:0000256" key="4">
    <source>
        <dbReference type="ARBA" id="ARBA00022692"/>
    </source>
</evidence>
<dbReference type="EMBL" id="BARS01035326">
    <property type="protein sequence ID" value="GAG17272.1"/>
    <property type="molecule type" value="Genomic_DNA"/>
</dbReference>
<dbReference type="AlphaFoldDB" id="X0W1Q2"/>
<dbReference type="GO" id="GO:0015288">
    <property type="term" value="F:porin activity"/>
    <property type="evidence" value="ECO:0007669"/>
    <property type="project" value="TreeGrafter"/>
</dbReference>
<dbReference type="SUPFAM" id="SSF56954">
    <property type="entry name" value="Outer membrane efflux proteins (OEP)"/>
    <property type="match status" value="1"/>
</dbReference>
<organism evidence="8">
    <name type="scientific">marine sediment metagenome</name>
    <dbReference type="NCBI Taxonomy" id="412755"/>
    <lineage>
        <taxon>unclassified sequences</taxon>
        <taxon>metagenomes</taxon>
        <taxon>ecological metagenomes</taxon>
    </lineage>
</organism>
<dbReference type="PANTHER" id="PTHR30026:SF20">
    <property type="entry name" value="OUTER MEMBRANE PROTEIN TOLC"/>
    <property type="match status" value="1"/>
</dbReference>
<sequence length="205" mass="23348">NQKKRRFVLPDFNAGFTFDHEMIRHERLPGTGASALEAAGIPDSDRDDWLLGISGTLPLFESGGRVFDVRKARADLDQLKSTYERIRQLTEKLTRNTIYGIESSHPNIRLSREAADRAHKNLEIVREKYAQGTVSILDLLDAQNQALVEDRSASIAVYDYLKDLYAFQRAISWFQDTKTSEEKREWVTSLNAFLKKNTAQKSGTP</sequence>
<comment type="caution">
    <text evidence="8">The sequence shown here is derived from an EMBL/GenBank/DDBJ whole genome shotgun (WGS) entry which is preliminary data.</text>
</comment>
<keyword evidence="3" id="KW-1134">Transmembrane beta strand</keyword>
<evidence type="ECO:0008006" key="9">
    <source>
        <dbReference type="Google" id="ProtNLM"/>
    </source>
</evidence>
<evidence type="ECO:0000256" key="2">
    <source>
        <dbReference type="ARBA" id="ARBA00022448"/>
    </source>
</evidence>
<dbReference type="Gene3D" id="1.20.1600.10">
    <property type="entry name" value="Outer membrane efflux proteins (OEP)"/>
    <property type="match status" value="1"/>
</dbReference>
<keyword evidence="7" id="KW-0175">Coiled coil</keyword>
<protein>
    <recommendedName>
        <fullName evidence="9">Outer membrane efflux protein</fullName>
    </recommendedName>
</protein>
<proteinExistence type="predicted"/>
<dbReference type="GO" id="GO:0015562">
    <property type="term" value="F:efflux transmembrane transporter activity"/>
    <property type="evidence" value="ECO:0007669"/>
    <property type="project" value="InterPro"/>
</dbReference>
<dbReference type="Pfam" id="PF02321">
    <property type="entry name" value="OEP"/>
    <property type="match status" value="1"/>
</dbReference>
<evidence type="ECO:0000256" key="7">
    <source>
        <dbReference type="SAM" id="Coils"/>
    </source>
</evidence>
<dbReference type="InterPro" id="IPR003423">
    <property type="entry name" value="OMP_efflux"/>
</dbReference>
<accession>X0W1Q2</accession>
<evidence type="ECO:0000256" key="1">
    <source>
        <dbReference type="ARBA" id="ARBA00004442"/>
    </source>
</evidence>
<reference evidence="8" key="1">
    <citation type="journal article" date="2014" name="Front. Microbiol.">
        <title>High frequency of phylogenetically diverse reductive dehalogenase-homologous genes in deep subseafloor sedimentary metagenomes.</title>
        <authorList>
            <person name="Kawai M."/>
            <person name="Futagami T."/>
            <person name="Toyoda A."/>
            <person name="Takaki Y."/>
            <person name="Nishi S."/>
            <person name="Hori S."/>
            <person name="Arai W."/>
            <person name="Tsubouchi T."/>
            <person name="Morono Y."/>
            <person name="Uchiyama I."/>
            <person name="Ito T."/>
            <person name="Fujiyama A."/>
            <person name="Inagaki F."/>
            <person name="Takami H."/>
        </authorList>
    </citation>
    <scope>NUCLEOTIDE SEQUENCE</scope>
    <source>
        <strain evidence="8">Expedition CK06-06</strain>
    </source>
</reference>
<dbReference type="GO" id="GO:1990281">
    <property type="term" value="C:efflux pump complex"/>
    <property type="evidence" value="ECO:0007669"/>
    <property type="project" value="TreeGrafter"/>
</dbReference>
<keyword evidence="2" id="KW-0813">Transport</keyword>
<dbReference type="GO" id="GO:0009279">
    <property type="term" value="C:cell outer membrane"/>
    <property type="evidence" value="ECO:0007669"/>
    <property type="project" value="UniProtKB-SubCell"/>
</dbReference>
<dbReference type="PANTHER" id="PTHR30026">
    <property type="entry name" value="OUTER MEMBRANE PROTEIN TOLC"/>
    <property type="match status" value="1"/>
</dbReference>
<name>X0W1Q2_9ZZZZ</name>
<keyword evidence="6" id="KW-0998">Cell outer membrane</keyword>
<evidence type="ECO:0000256" key="6">
    <source>
        <dbReference type="ARBA" id="ARBA00023237"/>
    </source>
</evidence>
<evidence type="ECO:0000313" key="8">
    <source>
        <dbReference type="EMBL" id="GAG17272.1"/>
    </source>
</evidence>